<keyword evidence="2" id="KW-1185">Reference proteome</keyword>
<reference evidence="1 2" key="1">
    <citation type="submission" date="2018-05" db="EMBL/GenBank/DDBJ databases">
        <title>Genomic Encyclopedia of Type Strains, Phase IV (KMG-IV): sequencing the most valuable type-strain genomes for metagenomic binning, comparative biology and taxonomic classification.</title>
        <authorList>
            <person name="Goeker M."/>
        </authorList>
    </citation>
    <scope>NUCLEOTIDE SEQUENCE [LARGE SCALE GENOMIC DNA]</scope>
    <source>
        <strain evidence="1 2">DSM 19792</strain>
    </source>
</reference>
<dbReference type="InterPro" id="IPR005358">
    <property type="entry name" value="Puta_zinc/iron-chelating_dom"/>
</dbReference>
<name>A0A318IWU2_9BURK</name>
<gene>
    <name evidence="1" type="ORF">DFR42_10950</name>
</gene>
<evidence type="ECO:0000313" key="1">
    <source>
        <dbReference type="EMBL" id="PXX39939.1"/>
    </source>
</evidence>
<dbReference type="AlphaFoldDB" id="A0A318IWU2"/>
<dbReference type="Pfam" id="PF03692">
    <property type="entry name" value="CxxCxxCC"/>
    <property type="match status" value="1"/>
</dbReference>
<dbReference type="RefSeq" id="WP_211324391.1">
    <property type="nucleotide sequence ID" value="NZ_QJKB01000009.1"/>
</dbReference>
<proteinExistence type="predicted"/>
<dbReference type="Proteomes" id="UP000247792">
    <property type="component" value="Unassembled WGS sequence"/>
</dbReference>
<accession>A0A318IWU2</accession>
<comment type="caution">
    <text evidence="1">The sequence shown here is derived from an EMBL/GenBank/DDBJ whole genome shotgun (WGS) entry which is preliminary data.</text>
</comment>
<organism evidence="1 2">
    <name type="scientific">Undibacterium pigrum</name>
    <dbReference type="NCBI Taxonomy" id="401470"/>
    <lineage>
        <taxon>Bacteria</taxon>
        <taxon>Pseudomonadati</taxon>
        <taxon>Pseudomonadota</taxon>
        <taxon>Betaproteobacteria</taxon>
        <taxon>Burkholderiales</taxon>
        <taxon>Oxalobacteraceae</taxon>
        <taxon>Undibacterium</taxon>
    </lineage>
</organism>
<evidence type="ECO:0000313" key="2">
    <source>
        <dbReference type="Proteomes" id="UP000247792"/>
    </source>
</evidence>
<sequence length="118" mass="12728">MSKEHEPCLDCGACCASFRVSFYWAEADAHGIVDSMVQALTPVYSCLTGTNQASPHCQALMGEVGKGVKCTMYEQRPSPCREVQAGDDKCRKARARHGLPALPALPVTLQKVSDKLTA</sequence>
<protein>
    <submittedName>
        <fullName evidence="1">Uncharacterized protein</fullName>
    </submittedName>
</protein>
<dbReference type="EMBL" id="QJKB01000009">
    <property type="protein sequence ID" value="PXX39939.1"/>
    <property type="molecule type" value="Genomic_DNA"/>
</dbReference>